<reference evidence="2 4" key="2">
    <citation type="submission" date="2016-10" db="EMBL/GenBank/DDBJ databases">
        <authorList>
            <person name="Varghese N."/>
            <person name="Submissions S."/>
        </authorList>
    </citation>
    <scope>NUCLEOTIDE SEQUENCE [LARGE SCALE GENOMIC DNA]</scope>
    <source>
        <strain evidence="2 4">DSM 22150</strain>
    </source>
</reference>
<dbReference type="Proteomes" id="UP000199280">
    <property type="component" value="Unassembled WGS sequence"/>
</dbReference>
<evidence type="ECO:0000313" key="1">
    <source>
        <dbReference type="EMBL" id="CZR08084.1"/>
    </source>
</evidence>
<dbReference type="EMBL" id="FJNB01000023">
    <property type="protein sequence ID" value="CZR08084.1"/>
    <property type="molecule type" value="Genomic_DNA"/>
</dbReference>
<evidence type="ECO:0000313" key="2">
    <source>
        <dbReference type="EMBL" id="SEJ91914.1"/>
    </source>
</evidence>
<dbReference type="Proteomes" id="UP000076878">
    <property type="component" value="Unassembled WGS sequence"/>
</dbReference>
<reference evidence="1 3" key="1">
    <citation type="submission" date="2016-02" db="EMBL/GenBank/DDBJ databases">
        <authorList>
            <person name="Wen L."/>
            <person name="He K."/>
            <person name="Yang H."/>
        </authorList>
    </citation>
    <scope>NUCLEOTIDE SEQUENCE [LARGE SCALE GENOMIC DNA]</scope>
    <source>
        <strain evidence="1">Trichococcus_R210</strain>
    </source>
</reference>
<name>A0A143Z5Q5_9LACT</name>
<evidence type="ECO:0000313" key="4">
    <source>
        <dbReference type="Proteomes" id="UP000199280"/>
    </source>
</evidence>
<keyword evidence="4" id="KW-1185">Reference proteome</keyword>
<protein>
    <submittedName>
        <fullName evidence="1">Uncharacterized protein</fullName>
    </submittedName>
</protein>
<dbReference type="OrthoDB" id="9795776at2"/>
<dbReference type="RefSeq" id="WP_068624335.1">
    <property type="nucleotide sequence ID" value="NZ_FJNB01000023.1"/>
</dbReference>
<dbReference type="AlphaFoldDB" id="A0A143Z5Q5"/>
<evidence type="ECO:0000313" key="3">
    <source>
        <dbReference type="Proteomes" id="UP000076878"/>
    </source>
</evidence>
<dbReference type="EMBL" id="FNYT01000038">
    <property type="protein sequence ID" value="SEJ91914.1"/>
    <property type="molecule type" value="Genomic_DNA"/>
</dbReference>
<organism evidence="1 3">
    <name type="scientific">Trichococcus ilyis</name>
    <dbReference type="NCBI Taxonomy" id="640938"/>
    <lineage>
        <taxon>Bacteria</taxon>
        <taxon>Bacillati</taxon>
        <taxon>Bacillota</taxon>
        <taxon>Bacilli</taxon>
        <taxon>Lactobacillales</taxon>
        <taxon>Carnobacteriaceae</taxon>
        <taxon>Trichococcus</taxon>
    </lineage>
</organism>
<gene>
    <name evidence="2" type="ORF">SAMN05216375_13822</name>
    <name evidence="1" type="ORF">TR210_2532</name>
</gene>
<accession>A0A143Z5Q5</accession>
<sequence length="101" mass="11803">MADTIELMRKRVLDMAIRGKLVEQHPEEVIPNVSLLKNKTQDREFISFSQQYKIPENWVWTTLENITNSETLRNGDWILSENMTEKEEVKLIQLGSVVSVK</sequence>
<dbReference type="STRING" id="640938.TR210_2532"/>
<proteinExistence type="predicted"/>